<evidence type="ECO:0000313" key="1">
    <source>
        <dbReference type="EMBL" id="MDI1488356.1"/>
    </source>
</evidence>
<dbReference type="Proteomes" id="UP001161017">
    <property type="component" value="Unassembled WGS sequence"/>
</dbReference>
<organism evidence="1 2">
    <name type="scientific">Ramalina farinacea</name>
    <dbReference type="NCBI Taxonomy" id="258253"/>
    <lineage>
        <taxon>Eukaryota</taxon>
        <taxon>Fungi</taxon>
        <taxon>Dikarya</taxon>
        <taxon>Ascomycota</taxon>
        <taxon>Pezizomycotina</taxon>
        <taxon>Lecanoromycetes</taxon>
        <taxon>OSLEUM clade</taxon>
        <taxon>Lecanoromycetidae</taxon>
        <taxon>Lecanorales</taxon>
        <taxon>Lecanorineae</taxon>
        <taxon>Ramalinaceae</taxon>
        <taxon>Ramalina</taxon>
    </lineage>
</organism>
<evidence type="ECO:0000313" key="2">
    <source>
        <dbReference type="Proteomes" id="UP001161017"/>
    </source>
</evidence>
<dbReference type="Gene3D" id="3.80.10.10">
    <property type="entry name" value="Ribonuclease Inhibitor"/>
    <property type="match status" value="1"/>
</dbReference>
<dbReference type="AlphaFoldDB" id="A0AA43TR51"/>
<accession>A0AA43TR51</accession>
<dbReference type="InterPro" id="IPR032675">
    <property type="entry name" value="LRR_dom_sf"/>
</dbReference>
<protein>
    <recommendedName>
        <fullName evidence="3">F-box domain-containing protein</fullName>
    </recommendedName>
</protein>
<comment type="caution">
    <text evidence="1">The sequence shown here is derived from an EMBL/GenBank/DDBJ whole genome shotgun (WGS) entry which is preliminary data.</text>
</comment>
<reference evidence="1" key="1">
    <citation type="journal article" date="2023" name="Genome Biol. Evol.">
        <title>First Whole Genome Sequence and Flow Cytometry Genome Size Data for the Lichen-Forming Fungus Ramalina farinacea (Ascomycota).</title>
        <authorList>
            <person name="Llewellyn T."/>
            <person name="Mian S."/>
            <person name="Hill R."/>
            <person name="Leitch I.J."/>
            <person name="Gaya E."/>
        </authorList>
    </citation>
    <scope>NUCLEOTIDE SEQUENCE</scope>
    <source>
        <strain evidence="1">LIQ254RAFAR</strain>
    </source>
</reference>
<dbReference type="EMBL" id="JAPUFD010000007">
    <property type="protein sequence ID" value="MDI1488356.1"/>
    <property type="molecule type" value="Genomic_DNA"/>
</dbReference>
<proteinExistence type="predicted"/>
<sequence>MAITLDALPYELWSNILETAADINQNEGPRFSYGISQAPEPLKDVPTVQRVIRGYLPPDVTRWNSVTDIRQVNAKWHDWAVQHALKELYITRSPGNERWARSRILLRTTNSSTHDLTTAVYRDPCHSLRETLNLFSTDPALASCVRRIRFDGFHTVDAITLIFAILRRCTVLRNLTLSWTALRFGTVDDWAHIFGKGQLEGLELLAIDLKQSRVEKEAMTLDKQALTLQVLSFSKLRKLKIRGQSNYLPIVDDDLKAIARTATNLEEIQITGTCTISTGGVRALEFASQGTLEFLDFSPAGLPLSGGPPSGSYDIV</sequence>
<evidence type="ECO:0008006" key="3">
    <source>
        <dbReference type="Google" id="ProtNLM"/>
    </source>
</evidence>
<name>A0AA43TR51_9LECA</name>
<dbReference type="SUPFAM" id="SSF52047">
    <property type="entry name" value="RNI-like"/>
    <property type="match status" value="1"/>
</dbReference>
<gene>
    <name evidence="1" type="ORF">OHK93_007631</name>
</gene>
<keyword evidence="2" id="KW-1185">Reference proteome</keyword>